<dbReference type="PANTHER" id="PTHR15371">
    <property type="entry name" value="TIM23"/>
    <property type="match status" value="1"/>
</dbReference>
<evidence type="ECO:0000313" key="7">
    <source>
        <dbReference type="Proteomes" id="UP001443914"/>
    </source>
</evidence>
<dbReference type="EMBL" id="JBDFQZ010000003">
    <property type="protein sequence ID" value="KAK9740691.1"/>
    <property type="molecule type" value="Genomic_DNA"/>
</dbReference>
<evidence type="ECO:0000256" key="1">
    <source>
        <dbReference type="ARBA" id="ARBA00004141"/>
    </source>
</evidence>
<dbReference type="PANTHER" id="PTHR15371:SF24">
    <property type="entry name" value="MITOCHONDRIAL IMPORT INNER MEMBRANE TRANSLOCASE SUBUNIT TIM23-3"/>
    <property type="match status" value="1"/>
</dbReference>
<keyword evidence="3 5" id="KW-1133">Transmembrane helix</keyword>
<reference evidence="6" key="1">
    <citation type="submission" date="2024-03" db="EMBL/GenBank/DDBJ databases">
        <title>WGS assembly of Saponaria officinalis var. Norfolk2.</title>
        <authorList>
            <person name="Jenkins J."/>
            <person name="Shu S."/>
            <person name="Grimwood J."/>
            <person name="Barry K."/>
            <person name="Goodstein D."/>
            <person name="Schmutz J."/>
            <person name="Leebens-Mack J."/>
            <person name="Osbourn A."/>
        </authorList>
    </citation>
    <scope>NUCLEOTIDE SEQUENCE [LARGE SCALE GENOMIC DNA]</scope>
    <source>
        <strain evidence="6">JIC</strain>
    </source>
</reference>
<dbReference type="GO" id="GO:0030150">
    <property type="term" value="P:protein import into mitochondrial matrix"/>
    <property type="evidence" value="ECO:0007669"/>
    <property type="project" value="TreeGrafter"/>
</dbReference>
<dbReference type="InterPro" id="IPR045238">
    <property type="entry name" value="Tim23-like"/>
</dbReference>
<dbReference type="Proteomes" id="UP001443914">
    <property type="component" value="Unassembled WGS sequence"/>
</dbReference>
<accession>A0AAW1M2U6</accession>
<evidence type="ECO:0000256" key="3">
    <source>
        <dbReference type="ARBA" id="ARBA00022989"/>
    </source>
</evidence>
<keyword evidence="2 5" id="KW-0812">Transmembrane</keyword>
<dbReference type="GO" id="GO:0005744">
    <property type="term" value="C:TIM23 mitochondrial import inner membrane translocase complex"/>
    <property type="evidence" value="ECO:0007669"/>
    <property type="project" value="TreeGrafter"/>
</dbReference>
<dbReference type="AlphaFoldDB" id="A0AAW1M2U6"/>
<protein>
    <submittedName>
        <fullName evidence="6">Uncharacterized protein</fullName>
    </submittedName>
</protein>
<sequence length="166" mass="17403">MPATTRNTSTTNYLSTAPEHFFEEESHRTGRTLTDNNTFYRGASFALGTIFGGVKGVAAGIKATERGDSLKIRVNRILNNGGLIGRRFGNNFGVLEVLYSCVGGGIAHQRGVDDDLGNVFAGVGTGVLNRVFNGVRSAAVGGLLGSVVVAGIFGGSHLVKKYVPNL</sequence>
<keyword evidence="4 5" id="KW-0472">Membrane</keyword>
<evidence type="ECO:0000256" key="4">
    <source>
        <dbReference type="ARBA" id="ARBA00023136"/>
    </source>
</evidence>
<dbReference type="Pfam" id="PF02466">
    <property type="entry name" value="Tim17"/>
    <property type="match status" value="1"/>
</dbReference>
<dbReference type="GO" id="GO:0008320">
    <property type="term" value="F:protein transmembrane transporter activity"/>
    <property type="evidence" value="ECO:0007669"/>
    <property type="project" value="TreeGrafter"/>
</dbReference>
<feature type="transmembrane region" description="Helical" evidence="5">
    <location>
        <begin position="138"/>
        <end position="159"/>
    </location>
</feature>
<evidence type="ECO:0000256" key="5">
    <source>
        <dbReference type="SAM" id="Phobius"/>
    </source>
</evidence>
<keyword evidence="7" id="KW-1185">Reference proteome</keyword>
<comment type="subcellular location">
    <subcellularLocation>
        <location evidence="1">Membrane</location>
        <topology evidence="1">Multi-pass membrane protein</topology>
    </subcellularLocation>
</comment>
<evidence type="ECO:0000313" key="6">
    <source>
        <dbReference type="EMBL" id="KAK9740691.1"/>
    </source>
</evidence>
<name>A0AAW1M2U6_SAPOF</name>
<proteinExistence type="predicted"/>
<comment type="caution">
    <text evidence="6">The sequence shown here is derived from an EMBL/GenBank/DDBJ whole genome shotgun (WGS) entry which is preliminary data.</text>
</comment>
<evidence type="ECO:0000256" key="2">
    <source>
        <dbReference type="ARBA" id="ARBA00022692"/>
    </source>
</evidence>
<organism evidence="6 7">
    <name type="scientific">Saponaria officinalis</name>
    <name type="common">Common soapwort</name>
    <name type="synonym">Lychnis saponaria</name>
    <dbReference type="NCBI Taxonomy" id="3572"/>
    <lineage>
        <taxon>Eukaryota</taxon>
        <taxon>Viridiplantae</taxon>
        <taxon>Streptophyta</taxon>
        <taxon>Embryophyta</taxon>
        <taxon>Tracheophyta</taxon>
        <taxon>Spermatophyta</taxon>
        <taxon>Magnoliopsida</taxon>
        <taxon>eudicotyledons</taxon>
        <taxon>Gunneridae</taxon>
        <taxon>Pentapetalae</taxon>
        <taxon>Caryophyllales</taxon>
        <taxon>Caryophyllaceae</taxon>
        <taxon>Caryophylleae</taxon>
        <taxon>Saponaria</taxon>
    </lineage>
</organism>
<gene>
    <name evidence="6" type="ORF">RND81_03G054100</name>
</gene>